<protein>
    <submittedName>
        <fullName evidence="1">Unannotated protein</fullName>
    </submittedName>
</protein>
<dbReference type="EMBL" id="CAEZTQ010000097">
    <property type="protein sequence ID" value="CAB4573616.1"/>
    <property type="molecule type" value="Genomic_DNA"/>
</dbReference>
<sequence>MMMVSTFTNVSRTAEVNIKYKLSGVVINKSGGRRASCCLSRAEVSPVRMPTTGAL</sequence>
<evidence type="ECO:0000313" key="1">
    <source>
        <dbReference type="EMBL" id="CAB4573616.1"/>
    </source>
</evidence>
<reference evidence="1" key="1">
    <citation type="submission" date="2020-05" db="EMBL/GenBank/DDBJ databases">
        <authorList>
            <person name="Chiriac C."/>
            <person name="Salcher M."/>
            <person name="Ghai R."/>
            <person name="Kavagutti S V."/>
        </authorList>
    </citation>
    <scope>NUCLEOTIDE SEQUENCE</scope>
</reference>
<gene>
    <name evidence="1" type="ORF">UFOPK1704_00585</name>
</gene>
<organism evidence="1">
    <name type="scientific">freshwater metagenome</name>
    <dbReference type="NCBI Taxonomy" id="449393"/>
    <lineage>
        <taxon>unclassified sequences</taxon>
        <taxon>metagenomes</taxon>
        <taxon>ecological metagenomes</taxon>
    </lineage>
</organism>
<proteinExistence type="predicted"/>
<accession>A0A6J6ECN8</accession>
<dbReference type="AlphaFoldDB" id="A0A6J6ECN8"/>
<name>A0A6J6ECN8_9ZZZZ</name>